<dbReference type="Gene3D" id="2.40.30.10">
    <property type="entry name" value="Translation factors"/>
    <property type="match status" value="1"/>
</dbReference>
<dbReference type="GO" id="GO:1990904">
    <property type="term" value="C:ribonucleoprotein complex"/>
    <property type="evidence" value="ECO:0007669"/>
    <property type="project" value="UniProtKB-KW"/>
</dbReference>
<evidence type="ECO:0000256" key="3">
    <source>
        <dbReference type="ARBA" id="ARBA00023274"/>
    </source>
</evidence>
<dbReference type="InterPro" id="IPR009000">
    <property type="entry name" value="Transl_B-barrel_sf"/>
</dbReference>
<dbReference type="AlphaFoldDB" id="A0A2A6BQF3"/>
<evidence type="ECO:0000313" key="4">
    <source>
        <dbReference type="EnsemblMetazoa" id="PPA36710.1"/>
    </source>
</evidence>
<evidence type="ECO:0000313" key="5">
    <source>
        <dbReference type="Proteomes" id="UP000005239"/>
    </source>
</evidence>
<dbReference type="GO" id="GO:0006412">
    <property type="term" value="P:translation"/>
    <property type="evidence" value="ECO:0007669"/>
    <property type="project" value="InterPro"/>
</dbReference>
<proteinExistence type="inferred from homology"/>
<dbReference type="GO" id="GO:0003735">
    <property type="term" value="F:structural constituent of ribosome"/>
    <property type="evidence" value="ECO:0007669"/>
    <property type="project" value="InterPro"/>
</dbReference>
<gene>
    <name evidence="4" type="primary">WBGene00275079</name>
</gene>
<evidence type="ECO:0000256" key="1">
    <source>
        <dbReference type="ARBA" id="ARBA00006540"/>
    </source>
</evidence>
<reference evidence="5" key="1">
    <citation type="journal article" date="2008" name="Nat. Genet.">
        <title>The Pristionchus pacificus genome provides a unique perspective on nematode lifestyle and parasitism.</title>
        <authorList>
            <person name="Dieterich C."/>
            <person name="Clifton S.W."/>
            <person name="Schuster L.N."/>
            <person name="Chinwalla A."/>
            <person name="Delehaunty K."/>
            <person name="Dinkelacker I."/>
            <person name="Fulton L."/>
            <person name="Fulton R."/>
            <person name="Godfrey J."/>
            <person name="Minx P."/>
            <person name="Mitreva M."/>
            <person name="Roeseler W."/>
            <person name="Tian H."/>
            <person name="Witte H."/>
            <person name="Yang S.P."/>
            <person name="Wilson R.K."/>
            <person name="Sommer R.J."/>
        </authorList>
    </citation>
    <scope>NUCLEOTIDE SEQUENCE [LARGE SCALE GENOMIC DNA]</scope>
    <source>
        <strain evidence="5">PS312</strain>
    </source>
</reference>
<keyword evidence="3" id="KW-0687">Ribonucleoprotein</keyword>
<reference evidence="4" key="2">
    <citation type="submission" date="2022-06" db="UniProtKB">
        <authorList>
            <consortium name="EnsemblMetazoa"/>
        </authorList>
    </citation>
    <scope>IDENTIFICATION</scope>
    <source>
        <strain evidence="4">PS312</strain>
    </source>
</reference>
<protein>
    <submittedName>
        <fullName evidence="4">Ribosomal protein</fullName>
    </submittedName>
</protein>
<accession>A0A8R1UR60</accession>
<dbReference type="EnsemblMetazoa" id="PPA36710.1">
    <property type="protein sequence ID" value="PPA36710.1"/>
    <property type="gene ID" value="WBGene00275079"/>
</dbReference>
<dbReference type="SUPFAM" id="SSF50447">
    <property type="entry name" value="Translation proteins"/>
    <property type="match status" value="1"/>
</dbReference>
<dbReference type="Proteomes" id="UP000005239">
    <property type="component" value="Unassembled WGS sequence"/>
</dbReference>
<dbReference type="InterPro" id="IPR000597">
    <property type="entry name" value="Ribosomal_uL3"/>
</dbReference>
<organism evidence="4 5">
    <name type="scientific">Pristionchus pacificus</name>
    <name type="common">Parasitic nematode worm</name>
    <dbReference type="NCBI Taxonomy" id="54126"/>
    <lineage>
        <taxon>Eukaryota</taxon>
        <taxon>Metazoa</taxon>
        <taxon>Ecdysozoa</taxon>
        <taxon>Nematoda</taxon>
        <taxon>Chromadorea</taxon>
        <taxon>Rhabditida</taxon>
        <taxon>Rhabditina</taxon>
        <taxon>Diplogasteromorpha</taxon>
        <taxon>Diplogasteroidea</taxon>
        <taxon>Neodiplogasteridae</taxon>
        <taxon>Pristionchus</taxon>
    </lineage>
</organism>
<dbReference type="PANTHER" id="PTHR11363:SF5">
    <property type="entry name" value="LARGE RIBOSOMAL SUBUNIT PROTEIN UL3"/>
    <property type="match status" value="1"/>
</dbReference>
<name>A0A2A6BQF3_PRIPA</name>
<accession>A0A2A6BQF3</accession>
<comment type="similarity">
    <text evidence="1">Belongs to the universal ribosomal protein uL3 family.</text>
</comment>
<dbReference type="InterPro" id="IPR045077">
    <property type="entry name" value="L3_arc_euk"/>
</dbReference>
<evidence type="ECO:0000256" key="2">
    <source>
        <dbReference type="ARBA" id="ARBA00022980"/>
    </source>
</evidence>
<dbReference type="GO" id="GO:0005840">
    <property type="term" value="C:ribosome"/>
    <property type="evidence" value="ECO:0007669"/>
    <property type="project" value="UniProtKB-KW"/>
</dbReference>
<dbReference type="Pfam" id="PF00297">
    <property type="entry name" value="Ribosomal_L3"/>
    <property type="match status" value="1"/>
</dbReference>
<keyword evidence="2" id="KW-0689">Ribosomal protein</keyword>
<dbReference type="PANTHER" id="PTHR11363">
    <property type="entry name" value="60S RIBOSOMAL PROTEIN L3-RELATED"/>
    <property type="match status" value="1"/>
</dbReference>
<keyword evidence="5" id="KW-1185">Reference proteome</keyword>
<dbReference type="OrthoDB" id="1611972at2759"/>
<sequence>MSFVSRILLLLLLSSMVSTVTISVWPVTRYFPAPLRTGRIKISTKLVQITATRTGQKGYHHRTEMNKKIYRIGKSPLTAESKKNGYTEYDLAEMTINPIV</sequence>